<proteinExistence type="predicted"/>
<sequence length="792" mass="93147">MNSLDDEIHQDVQAIQTALTEESFSESSQDYEDEEETGSSSPSSLHIRQALRINWALSAKYRKLKEVMQYRLHEISKEKKRIELKIKLLRKIKGEMSWPNYSKAMLPYFKDSDRFPAPLNDDALIKLQKGEIMFIYGKSACPWSLNDQRSMLLAIRLEAAEKYLQQGPSTSKQRSYRDFTDEDFNRIIGAVGTREFDWMKISALTLRSRHTPDECRNFWNVWLHPHINRNNFTDSEDTLIYDIAHEQKFQNWELLAEKLGGGRTSYQYFYRFGTVVRRKHRKDMMWTNVDKELLTKIVEAVSIGNYVPWATVAFYFCNRTKTQVYGEWRYSIMPKVRKGPFKRHEDELLLEGVAMYGHDFSRISSDFLPNRSSVSLYRRLKLLMLRADSKNKWTFGEDMRLLKLFSQLGKNWSTISRIMDRETKYVRQRYYFLLRKLAIGKTLIDIRTEPNKIDDLVDDNLEEIFILTNTSLENELDIDTRLNRYFARINPPIWEIDDEKELNCQKATKEQAKQLYILFRYLNVTFNIPENLDSYDLTPRDRQLLNAYKHCVNGSVESSTNDYIEQIRLKMFGSDEDVDAPYYIPPPPFGLYFEASLRKNPVKRNKNVISDTQIELDYEFTGFYHIESKLTIEERYIFQKLSAMVSTQDKEISIPQSLKTKSIPEETYEEPEEIPIDENITISWGKCIKDPVDRNAEQANFLHPSYSTLLGYSILRYMREVNDNIDWSEGERKMSQIPISRAGKKAYQLFKARFFTTFKYAIGMIIAGEAKKISHKEIIDLTNDSDSDSDSP</sequence>
<feature type="domain" description="Myb-like" evidence="7">
    <location>
        <begin position="278"/>
        <end position="332"/>
    </location>
</feature>
<dbReference type="PROSITE" id="PS50090">
    <property type="entry name" value="MYB_LIKE"/>
    <property type="match status" value="3"/>
</dbReference>
<organism evidence="9">
    <name type="scientific">Bracon brevicornis</name>
    <dbReference type="NCBI Taxonomy" id="1563983"/>
    <lineage>
        <taxon>Eukaryota</taxon>
        <taxon>Metazoa</taxon>
        <taxon>Ecdysozoa</taxon>
        <taxon>Arthropoda</taxon>
        <taxon>Hexapoda</taxon>
        <taxon>Insecta</taxon>
        <taxon>Pterygota</taxon>
        <taxon>Neoptera</taxon>
        <taxon>Endopterygota</taxon>
        <taxon>Hymenoptera</taxon>
        <taxon>Apocrita</taxon>
        <taxon>Ichneumonoidea</taxon>
        <taxon>Braconidae</taxon>
        <taxon>Braconinae</taxon>
        <taxon>Bracon</taxon>
    </lineage>
</organism>
<dbReference type="GO" id="GO:0001006">
    <property type="term" value="F:RNA polymerase III type 3 promoter sequence-specific DNA binding"/>
    <property type="evidence" value="ECO:0007669"/>
    <property type="project" value="TreeGrafter"/>
</dbReference>
<keyword evidence="2" id="KW-0805">Transcription regulation</keyword>
<dbReference type="PANTHER" id="PTHR46621:SF1">
    <property type="entry name" value="SNRNA-ACTIVATING PROTEIN COMPLEX SUBUNIT 4"/>
    <property type="match status" value="1"/>
</dbReference>
<keyword evidence="5" id="KW-0539">Nucleus</keyword>
<dbReference type="GO" id="GO:0019185">
    <property type="term" value="C:snRNA-activating protein complex"/>
    <property type="evidence" value="ECO:0007669"/>
    <property type="project" value="TreeGrafter"/>
</dbReference>
<dbReference type="Pfam" id="PF00249">
    <property type="entry name" value="Myb_DNA-binding"/>
    <property type="match status" value="1"/>
</dbReference>
<comment type="subcellular location">
    <subcellularLocation>
        <location evidence="1">Nucleus</location>
    </subcellularLocation>
</comment>
<feature type="domain" description="HTH myb-type" evidence="8">
    <location>
        <begin position="390"/>
        <end position="438"/>
    </location>
</feature>
<keyword evidence="4" id="KW-0804">Transcription</keyword>
<dbReference type="SUPFAM" id="SSF46689">
    <property type="entry name" value="Homeodomain-like"/>
    <property type="match status" value="3"/>
</dbReference>
<dbReference type="CDD" id="cd00167">
    <property type="entry name" value="SANT"/>
    <property type="match status" value="1"/>
</dbReference>
<dbReference type="InterPro" id="IPR001005">
    <property type="entry name" value="SANT/Myb"/>
</dbReference>
<dbReference type="GO" id="GO:0042795">
    <property type="term" value="P:snRNA transcription by RNA polymerase II"/>
    <property type="evidence" value="ECO:0007669"/>
    <property type="project" value="TreeGrafter"/>
</dbReference>
<dbReference type="GO" id="GO:0042796">
    <property type="term" value="P:snRNA transcription by RNA polymerase III"/>
    <property type="evidence" value="ECO:0007669"/>
    <property type="project" value="TreeGrafter"/>
</dbReference>
<evidence type="ECO:0000256" key="1">
    <source>
        <dbReference type="ARBA" id="ARBA00004123"/>
    </source>
</evidence>
<dbReference type="EMBL" id="CADCXW020000332">
    <property type="protein sequence ID" value="CAD1570252.1"/>
    <property type="molecule type" value="Genomic_DNA"/>
</dbReference>
<evidence type="ECO:0000256" key="6">
    <source>
        <dbReference type="SAM" id="MobiDB-lite"/>
    </source>
</evidence>
<dbReference type="AlphaFoldDB" id="A0A6V7L153"/>
<keyword evidence="3" id="KW-0238">DNA-binding</keyword>
<dbReference type="GO" id="GO:0000978">
    <property type="term" value="F:RNA polymerase II cis-regulatory region sequence-specific DNA binding"/>
    <property type="evidence" value="ECO:0007669"/>
    <property type="project" value="TreeGrafter"/>
</dbReference>
<evidence type="ECO:0000256" key="3">
    <source>
        <dbReference type="ARBA" id="ARBA00023125"/>
    </source>
</evidence>
<dbReference type="Pfam" id="PF13921">
    <property type="entry name" value="Myb_DNA-bind_6"/>
    <property type="match status" value="2"/>
</dbReference>
<name>A0A6V7L153_9HYME</name>
<dbReference type="InterPro" id="IPR017930">
    <property type="entry name" value="Myb_dom"/>
</dbReference>
<feature type="domain" description="HTH myb-type" evidence="8">
    <location>
        <begin position="333"/>
        <end position="388"/>
    </location>
</feature>
<feature type="region of interest" description="Disordered" evidence="6">
    <location>
        <begin position="19"/>
        <end position="44"/>
    </location>
</feature>
<dbReference type="InterPro" id="IPR051575">
    <property type="entry name" value="Myb-like_DNA-bd"/>
</dbReference>
<feature type="domain" description="Myb-like" evidence="7">
    <location>
        <begin position="390"/>
        <end position="434"/>
    </location>
</feature>
<accession>A0A6V7L153</accession>
<evidence type="ECO:0000256" key="2">
    <source>
        <dbReference type="ARBA" id="ARBA00023015"/>
    </source>
</evidence>
<evidence type="ECO:0000256" key="5">
    <source>
        <dbReference type="ARBA" id="ARBA00023242"/>
    </source>
</evidence>
<feature type="domain" description="HTH myb-type" evidence="8">
    <location>
        <begin position="224"/>
        <end position="280"/>
    </location>
</feature>
<evidence type="ECO:0000259" key="7">
    <source>
        <dbReference type="PROSITE" id="PS50090"/>
    </source>
</evidence>
<dbReference type="InterPro" id="IPR009057">
    <property type="entry name" value="Homeodomain-like_sf"/>
</dbReference>
<gene>
    <name evidence="9" type="ORF">BBRV_LOCUS94615</name>
</gene>
<protein>
    <recommendedName>
        <fullName evidence="10">Myb-like domain-containing protein</fullName>
    </recommendedName>
</protein>
<dbReference type="Gene3D" id="1.10.10.60">
    <property type="entry name" value="Homeodomain-like"/>
    <property type="match status" value="2"/>
</dbReference>
<evidence type="ECO:0008006" key="10">
    <source>
        <dbReference type="Google" id="ProtNLM"/>
    </source>
</evidence>
<dbReference type="SMART" id="SM00717">
    <property type="entry name" value="SANT"/>
    <property type="match status" value="5"/>
</dbReference>
<evidence type="ECO:0000259" key="8">
    <source>
        <dbReference type="PROSITE" id="PS51294"/>
    </source>
</evidence>
<dbReference type="PROSITE" id="PS51294">
    <property type="entry name" value="HTH_MYB"/>
    <property type="match status" value="3"/>
</dbReference>
<evidence type="ECO:0000313" key="9">
    <source>
        <dbReference type="EMBL" id="CAD1570252.1"/>
    </source>
</evidence>
<evidence type="ECO:0000256" key="4">
    <source>
        <dbReference type="ARBA" id="ARBA00023163"/>
    </source>
</evidence>
<feature type="domain" description="Myb-like" evidence="7">
    <location>
        <begin position="224"/>
        <end position="276"/>
    </location>
</feature>
<dbReference type="GO" id="GO:0005634">
    <property type="term" value="C:nucleus"/>
    <property type="evidence" value="ECO:0007669"/>
    <property type="project" value="UniProtKB-SubCell"/>
</dbReference>
<dbReference type="PANTHER" id="PTHR46621">
    <property type="entry name" value="SNRNA-ACTIVATING PROTEIN COMPLEX SUBUNIT 4"/>
    <property type="match status" value="1"/>
</dbReference>
<reference evidence="9" key="1">
    <citation type="submission" date="2020-07" db="EMBL/GenBank/DDBJ databases">
        <authorList>
            <person name="Ferguson B K."/>
        </authorList>
    </citation>
    <scope>NUCLEOTIDE SEQUENCE</scope>
    <source>
        <strain evidence="9">L06</strain>
    </source>
</reference>